<evidence type="ECO:0000313" key="2">
    <source>
        <dbReference type="EMBL" id="TWO64979.1"/>
    </source>
</evidence>
<dbReference type="EMBL" id="VOBQ01000029">
    <property type="protein sequence ID" value="TWO64979.1"/>
    <property type="molecule type" value="Genomic_DNA"/>
</dbReference>
<dbReference type="SUPFAM" id="SSF56601">
    <property type="entry name" value="beta-lactamase/transpeptidase-like"/>
    <property type="match status" value="1"/>
</dbReference>
<dbReference type="InterPro" id="IPR001466">
    <property type="entry name" value="Beta-lactam-related"/>
</dbReference>
<keyword evidence="3" id="KW-1185">Reference proteome</keyword>
<feature type="domain" description="Beta-lactamase-related" evidence="1">
    <location>
        <begin position="81"/>
        <end position="316"/>
    </location>
</feature>
<organism evidence="2 3">
    <name type="scientific">Caenimonas sedimenti</name>
    <dbReference type="NCBI Taxonomy" id="2596921"/>
    <lineage>
        <taxon>Bacteria</taxon>
        <taxon>Pseudomonadati</taxon>
        <taxon>Pseudomonadota</taxon>
        <taxon>Betaproteobacteria</taxon>
        <taxon>Burkholderiales</taxon>
        <taxon>Comamonadaceae</taxon>
        <taxon>Caenimonas</taxon>
    </lineage>
</organism>
<comment type="caution">
    <text evidence="2">The sequence shown here is derived from an EMBL/GenBank/DDBJ whole genome shotgun (WGS) entry which is preliminary data.</text>
</comment>
<reference evidence="2 3" key="1">
    <citation type="submission" date="2019-07" db="EMBL/GenBank/DDBJ databases">
        <title>Caenimonas sedimenti sp. nov., isolated from activated sludge.</title>
        <authorList>
            <person name="Xu J."/>
        </authorList>
    </citation>
    <scope>NUCLEOTIDE SEQUENCE [LARGE SCALE GENOMIC DNA]</scope>
    <source>
        <strain evidence="2 3">HX-9-20</strain>
    </source>
</reference>
<dbReference type="InterPro" id="IPR012338">
    <property type="entry name" value="Beta-lactam/transpept-like"/>
</dbReference>
<name>A0A562ZEW9_9BURK</name>
<evidence type="ECO:0000259" key="1">
    <source>
        <dbReference type="Pfam" id="PF00144"/>
    </source>
</evidence>
<accession>A0A562ZEW9</accession>
<evidence type="ECO:0000313" key="3">
    <source>
        <dbReference type="Proteomes" id="UP000318199"/>
    </source>
</evidence>
<dbReference type="PANTHER" id="PTHR43283">
    <property type="entry name" value="BETA-LACTAMASE-RELATED"/>
    <property type="match status" value="1"/>
</dbReference>
<gene>
    <name evidence="2" type="ORF">FN976_27415</name>
</gene>
<protein>
    <submittedName>
        <fullName evidence="2">Serine hydrolase</fullName>
    </submittedName>
</protein>
<sequence>MNELRRAARRRWLAMLGAVPLGVLPWTASAQWRPSTADERTADTRAFAALEDPLARRWTDVQSVAIVLGGRLRHEFHRDGAPDTLRNVQSVEKSALTALVGIAIGRGEIRSIDQPVVALVPEWAALNADPRTRDITVKHLLTLSAGFDLGSATSITGKLPPAQGWARPLIAAPGERFAYDNAIVVLLGALLERATSMPLADYARRHLVEPLGMAEPRYAPILHMRTVDMAKLGQLFLQQGRWGDRQLLPAGYVADATRPQNRGGAPVNMPLGYLWWILPNEAPRRTYMASGYAGQVIWVHPPLDLVVAITSTVSADSQRRAHFLQLLQEGILPAAQKAG</sequence>
<dbReference type="Pfam" id="PF00144">
    <property type="entry name" value="Beta-lactamase"/>
    <property type="match status" value="1"/>
</dbReference>
<dbReference type="RefSeq" id="WP_145897033.1">
    <property type="nucleotide sequence ID" value="NZ_VOBQ01000029.1"/>
</dbReference>
<dbReference type="Proteomes" id="UP000318199">
    <property type="component" value="Unassembled WGS sequence"/>
</dbReference>
<proteinExistence type="predicted"/>
<dbReference type="InterPro" id="IPR050789">
    <property type="entry name" value="Diverse_Enzym_Activities"/>
</dbReference>
<dbReference type="GO" id="GO:0016787">
    <property type="term" value="F:hydrolase activity"/>
    <property type="evidence" value="ECO:0007669"/>
    <property type="project" value="UniProtKB-KW"/>
</dbReference>
<dbReference type="OrthoDB" id="8582986at2"/>
<dbReference type="AlphaFoldDB" id="A0A562ZEW9"/>
<dbReference type="PANTHER" id="PTHR43283:SF7">
    <property type="entry name" value="BETA-LACTAMASE-RELATED DOMAIN-CONTAINING PROTEIN"/>
    <property type="match status" value="1"/>
</dbReference>
<dbReference type="Gene3D" id="3.40.710.10">
    <property type="entry name" value="DD-peptidase/beta-lactamase superfamily"/>
    <property type="match status" value="1"/>
</dbReference>
<keyword evidence="2" id="KW-0378">Hydrolase</keyword>